<evidence type="ECO:0000256" key="6">
    <source>
        <dbReference type="ARBA" id="ARBA00023237"/>
    </source>
</evidence>
<evidence type="ECO:0000256" key="8">
    <source>
        <dbReference type="SAM" id="MobiDB-lite"/>
    </source>
</evidence>
<dbReference type="PROSITE" id="PS52016">
    <property type="entry name" value="TONB_DEPENDENT_REC_3"/>
    <property type="match status" value="1"/>
</dbReference>
<dbReference type="Pfam" id="PF13715">
    <property type="entry name" value="CarbopepD_reg_2"/>
    <property type="match status" value="1"/>
</dbReference>
<evidence type="ECO:0000313" key="12">
    <source>
        <dbReference type="EMBL" id="SFU71789.1"/>
    </source>
</evidence>
<keyword evidence="13" id="KW-1185">Reference proteome</keyword>
<organism evidence="12 13">
    <name type="scientific">Pustulibacterium marinum</name>
    <dbReference type="NCBI Taxonomy" id="1224947"/>
    <lineage>
        <taxon>Bacteria</taxon>
        <taxon>Pseudomonadati</taxon>
        <taxon>Bacteroidota</taxon>
        <taxon>Flavobacteriia</taxon>
        <taxon>Flavobacteriales</taxon>
        <taxon>Flavobacteriaceae</taxon>
        <taxon>Pustulibacterium</taxon>
    </lineage>
</organism>
<dbReference type="InterPro" id="IPR037066">
    <property type="entry name" value="Plug_dom_sf"/>
</dbReference>
<keyword evidence="2 7" id="KW-0813">Transport</keyword>
<dbReference type="RefSeq" id="WP_093026187.1">
    <property type="nucleotide sequence ID" value="NZ_FPBK01000016.1"/>
</dbReference>
<evidence type="ECO:0000313" key="13">
    <source>
        <dbReference type="Proteomes" id="UP000199138"/>
    </source>
</evidence>
<dbReference type="AlphaFoldDB" id="A0A1I7IFT4"/>
<evidence type="ECO:0000256" key="5">
    <source>
        <dbReference type="ARBA" id="ARBA00023136"/>
    </source>
</evidence>
<dbReference type="InterPro" id="IPR041700">
    <property type="entry name" value="OMP_b-brl_3"/>
</dbReference>
<evidence type="ECO:0000256" key="7">
    <source>
        <dbReference type="PROSITE-ProRule" id="PRU01360"/>
    </source>
</evidence>
<keyword evidence="4 7" id="KW-0812">Transmembrane</keyword>
<dbReference type="InterPro" id="IPR008969">
    <property type="entry name" value="CarboxyPept-like_regulatory"/>
</dbReference>
<proteinExistence type="inferred from homology"/>
<comment type="similarity">
    <text evidence="7">Belongs to the TonB-dependent receptor family.</text>
</comment>
<keyword evidence="3 7" id="KW-1134">Transmembrane beta strand</keyword>
<dbReference type="SUPFAM" id="SSF49464">
    <property type="entry name" value="Carboxypeptidase regulatory domain-like"/>
    <property type="match status" value="1"/>
</dbReference>
<dbReference type="Pfam" id="PF07715">
    <property type="entry name" value="Plug"/>
    <property type="match status" value="1"/>
</dbReference>
<dbReference type="EMBL" id="FPBK01000016">
    <property type="protein sequence ID" value="SFU71789.1"/>
    <property type="molecule type" value="Genomic_DNA"/>
</dbReference>
<dbReference type="InterPro" id="IPR036942">
    <property type="entry name" value="Beta-barrel_TonB_sf"/>
</dbReference>
<gene>
    <name evidence="12" type="ORF">SAMN05216480_1162</name>
</gene>
<dbReference type="Proteomes" id="UP000199138">
    <property type="component" value="Unassembled WGS sequence"/>
</dbReference>
<sequence>MKKLSIITSILCMLSTLFVAAQSGKNIKVTGTVVDEDTNEPIMYATLVLENAETKDVTGGVTDMDGKFSVDAPQGTYNMRIEFISYKTYRFPQQELTSDKNLGTIKLALDVAELDAVEVTGERTSVEIKLDKKIYNIGKDLTTQGGTVSDALQNIPSVSVDVEGAVSLRGNENVRILINGKPSAMAGYGDTNIFSQLPADAIERVEVITSSSARYDAEGTAGILNIILKKEKTLGLNGSIQGTVGAPDNHSLSANINLRTNKFNLFTTTGAYYRNSPGEANYDNNYETGSFDRIRENRDYERLRKGFNTNLGIEYYLTEKSSLTGSVFGRWGENDDESNTINDRYIGTDLNSITSRIQNEGQTSETYQGSLNYINNFNDEGHKLTADLQYSYDNEDQPTTINEYRTFPSDSLIDRQNIFQVEKQNEFLFQADYVLPKGDSQFEAGVRINLETEDTGYNLDQFNQETNEFEVDELLSYNFDYDQNVYAAYTQYGNKLSKKFSYLLGLRLENTQMKGSVSSPYYTQEELIDELDFDFDANFDKNYLSLFPTMNLIYEIAENENLTLGYNRRINRPRGWFINPFPSRSSRTNIFQGNPDLDPAFSNAFDLGYLKRWTKFTLNASVYFQRETNSFERIQDETGQTTDDGISIIRSIPVNLSSQNRIGGELGAMLNPTDWFRFNASFNFFKFKTEGFFNDVDYGAESTSWFGRFSGKVTLPAKIDFQANGFYMGPRKNSQTESEGMFSLDTALSKELIKNSLTATFNVRDVFNSRKRRSYTVSENFTSDSEFQWRKRQFTLSLIYKFNQQNDHNNRNKNQGNPNGGDDMDFEG</sequence>
<reference evidence="12 13" key="1">
    <citation type="submission" date="2016-10" db="EMBL/GenBank/DDBJ databases">
        <authorList>
            <person name="de Groot N.N."/>
        </authorList>
    </citation>
    <scope>NUCLEOTIDE SEQUENCE [LARGE SCALE GENOMIC DNA]</scope>
    <source>
        <strain evidence="12 13">CGMCC 1.12333</strain>
    </source>
</reference>
<evidence type="ECO:0000259" key="10">
    <source>
        <dbReference type="Pfam" id="PF07715"/>
    </source>
</evidence>
<feature type="domain" description="Outer membrane protein beta-barrel" evidence="11">
    <location>
        <begin position="376"/>
        <end position="800"/>
    </location>
</feature>
<dbReference type="GO" id="GO:0009279">
    <property type="term" value="C:cell outer membrane"/>
    <property type="evidence" value="ECO:0007669"/>
    <property type="project" value="UniProtKB-SubCell"/>
</dbReference>
<dbReference type="OrthoDB" id="8764943at2"/>
<name>A0A1I7IFT4_9FLAO</name>
<feature type="signal peptide" evidence="9">
    <location>
        <begin position="1"/>
        <end position="21"/>
    </location>
</feature>
<comment type="subcellular location">
    <subcellularLocation>
        <location evidence="1 7">Cell outer membrane</location>
        <topology evidence="1 7">Multi-pass membrane protein</topology>
    </subcellularLocation>
</comment>
<evidence type="ECO:0000259" key="11">
    <source>
        <dbReference type="Pfam" id="PF14905"/>
    </source>
</evidence>
<evidence type="ECO:0000256" key="3">
    <source>
        <dbReference type="ARBA" id="ARBA00022452"/>
    </source>
</evidence>
<keyword evidence="12" id="KW-0675">Receptor</keyword>
<dbReference type="InterPro" id="IPR039426">
    <property type="entry name" value="TonB-dep_rcpt-like"/>
</dbReference>
<dbReference type="InterPro" id="IPR012910">
    <property type="entry name" value="Plug_dom"/>
</dbReference>
<feature type="region of interest" description="Disordered" evidence="8">
    <location>
        <begin position="805"/>
        <end position="828"/>
    </location>
</feature>
<dbReference type="Pfam" id="PF14905">
    <property type="entry name" value="OMP_b-brl_3"/>
    <property type="match status" value="1"/>
</dbReference>
<protein>
    <submittedName>
        <fullName evidence="12">Outer membrane receptor proteins, mostly Fe transport</fullName>
    </submittedName>
</protein>
<feature type="chain" id="PRO_5011723025" evidence="9">
    <location>
        <begin position="22"/>
        <end position="828"/>
    </location>
</feature>
<feature type="domain" description="TonB-dependent receptor plug" evidence="10">
    <location>
        <begin position="143"/>
        <end position="223"/>
    </location>
</feature>
<evidence type="ECO:0000256" key="1">
    <source>
        <dbReference type="ARBA" id="ARBA00004571"/>
    </source>
</evidence>
<keyword evidence="6 7" id="KW-0998">Cell outer membrane</keyword>
<dbReference type="SUPFAM" id="SSF56935">
    <property type="entry name" value="Porins"/>
    <property type="match status" value="1"/>
</dbReference>
<keyword evidence="9" id="KW-0732">Signal</keyword>
<evidence type="ECO:0000256" key="9">
    <source>
        <dbReference type="SAM" id="SignalP"/>
    </source>
</evidence>
<dbReference type="PANTHER" id="PTHR40980:SF4">
    <property type="entry name" value="TONB-DEPENDENT RECEPTOR-LIKE BETA-BARREL DOMAIN-CONTAINING PROTEIN"/>
    <property type="match status" value="1"/>
</dbReference>
<keyword evidence="5 7" id="KW-0472">Membrane</keyword>
<dbReference type="PANTHER" id="PTHR40980">
    <property type="entry name" value="PLUG DOMAIN-CONTAINING PROTEIN"/>
    <property type="match status" value="1"/>
</dbReference>
<accession>A0A1I7IFT4</accession>
<feature type="compositionally biased region" description="Low complexity" evidence="8">
    <location>
        <begin position="805"/>
        <end position="821"/>
    </location>
</feature>
<evidence type="ECO:0000256" key="2">
    <source>
        <dbReference type="ARBA" id="ARBA00022448"/>
    </source>
</evidence>
<dbReference type="Gene3D" id="2.60.40.1120">
    <property type="entry name" value="Carboxypeptidase-like, regulatory domain"/>
    <property type="match status" value="1"/>
</dbReference>
<evidence type="ECO:0000256" key="4">
    <source>
        <dbReference type="ARBA" id="ARBA00022692"/>
    </source>
</evidence>
<dbReference type="Gene3D" id="2.40.170.20">
    <property type="entry name" value="TonB-dependent receptor, beta-barrel domain"/>
    <property type="match status" value="1"/>
</dbReference>
<dbReference type="Gene3D" id="2.170.130.10">
    <property type="entry name" value="TonB-dependent receptor, plug domain"/>
    <property type="match status" value="1"/>
</dbReference>
<dbReference type="STRING" id="1224947.SAMN05216480_1162"/>